<comment type="caution">
    <text evidence="2">The sequence shown here is derived from an EMBL/GenBank/DDBJ whole genome shotgun (WGS) entry which is preliminary data.</text>
</comment>
<evidence type="ECO:0000256" key="1">
    <source>
        <dbReference type="SAM" id="MobiDB-lite"/>
    </source>
</evidence>
<sequence>MRDTLENLYFGKITPNEHDITPGSVLADAMDRAEQCEEKLTALLEGEEKTLLLRLLNAENEISSTMAMENFILGFRLGMRIAIEALDEDDGNLTMTQEEGGTYHGKETGQRRR</sequence>
<dbReference type="Pfam" id="PF20648">
    <property type="entry name" value="DUF6809"/>
    <property type="match status" value="1"/>
</dbReference>
<name>A0A9E1GMX7_9FIRM</name>
<evidence type="ECO:0000313" key="3">
    <source>
        <dbReference type="Proteomes" id="UP000811365"/>
    </source>
</evidence>
<dbReference type="EMBL" id="JAGZYH010000108">
    <property type="protein sequence ID" value="MBS6623362.1"/>
    <property type="molecule type" value="Genomic_DNA"/>
</dbReference>
<feature type="compositionally biased region" description="Basic and acidic residues" evidence="1">
    <location>
        <begin position="104"/>
        <end position="113"/>
    </location>
</feature>
<feature type="region of interest" description="Disordered" evidence="1">
    <location>
        <begin position="89"/>
        <end position="113"/>
    </location>
</feature>
<evidence type="ECO:0000313" key="2">
    <source>
        <dbReference type="EMBL" id="MBS6623362.1"/>
    </source>
</evidence>
<accession>A0A9E1GMX7</accession>
<reference evidence="2" key="1">
    <citation type="submission" date="2021-02" db="EMBL/GenBank/DDBJ databases">
        <title>Infant gut strain persistence is associated with maternal origin, phylogeny, and functional potential including surface adhesion and iron acquisition.</title>
        <authorList>
            <person name="Lou Y.C."/>
        </authorList>
    </citation>
    <scope>NUCLEOTIDE SEQUENCE</scope>
    <source>
        <strain evidence="2">L2_039_000G1_dasL2_039_000G1_maxbin2.maxbin.077</strain>
    </source>
</reference>
<dbReference type="InterPro" id="IPR049215">
    <property type="entry name" value="DUF6809"/>
</dbReference>
<gene>
    <name evidence="2" type="ORF">KH315_14715</name>
</gene>
<organism evidence="2 3">
    <name type="scientific">Faecalibacterium prausnitzii</name>
    <dbReference type="NCBI Taxonomy" id="853"/>
    <lineage>
        <taxon>Bacteria</taxon>
        <taxon>Bacillati</taxon>
        <taxon>Bacillota</taxon>
        <taxon>Clostridia</taxon>
        <taxon>Eubacteriales</taxon>
        <taxon>Oscillospiraceae</taxon>
        <taxon>Faecalibacterium</taxon>
    </lineage>
</organism>
<proteinExistence type="predicted"/>
<dbReference type="AlphaFoldDB" id="A0A9E1GMX7"/>
<protein>
    <submittedName>
        <fullName evidence="2">Uncharacterized protein</fullName>
    </submittedName>
</protein>
<dbReference type="Proteomes" id="UP000811365">
    <property type="component" value="Unassembled WGS sequence"/>
</dbReference>